<accession>A0A182T0F5</accession>
<reference evidence="2" key="1">
    <citation type="submission" date="2013-09" db="EMBL/GenBank/DDBJ databases">
        <title>The Genome Sequence of Anopheles maculatus species B.</title>
        <authorList>
            <consortium name="The Broad Institute Genomics Platform"/>
            <person name="Neafsey D.E."/>
            <person name="Besansky N."/>
            <person name="Howell P."/>
            <person name="Walton C."/>
            <person name="Young S.K."/>
            <person name="Zeng Q."/>
            <person name="Gargeya S."/>
            <person name="Fitzgerald M."/>
            <person name="Haas B."/>
            <person name="Abouelleil A."/>
            <person name="Allen A.W."/>
            <person name="Alvarado L."/>
            <person name="Arachchi H.M."/>
            <person name="Berlin A.M."/>
            <person name="Chapman S.B."/>
            <person name="Gainer-Dewar J."/>
            <person name="Goldberg J."/>
            <person name="Griggs A."/>
            <person name="Gujja S."/>
            <person name="Hansen M."/>
            <person name="Howarth C."/>
            <person name="Imamovic A."/>
            <person name="Ireland A."/>
            <person name="Larimer J."/>
            <person name="McCowan C."/>
            <person name="Murphy C."/>
            <person name="Pearson M."/>
            <person name="Poon T.W."/>
            <person name="Priest M."/>
            <person name="Roberts A."/>
            <person name="Saif S."/>
            <person name="Shea T."/>
            <person name="Sisk P."/>
            <person name="Sykes S."/>
            <person name="Wortman J."/>
            <person name="Nusbaum C."/>
            <person name="Birren B."/>
        </authorList>
    </citation>
    <scope>NUCLEOTIDE SEQUENCE [LARGE SCALE GENOMIC DNA]</scope>
    <source>
        <strain evidence="2">maculatus3</strain>
    </source>
</reference>
<dbReference type="EnsemblMetazoa" id="AMAM017086-RA">
    <property type="protein sequence ID" value="AMAM017086-PA"/>
    <property type="gene ID" value="AMAM017086"/>
</dbReference>
<dbReference type="Proteomes" id="UP000075901">
    <property type="component" value="Unassembled WGS sequence"/>
</dbReference>
<dbReference type="VEuPathDB" id="VectorBase:AMAM017086"/>
<reference evidence="1" key="2">
    <citation type="submission" date="2020-05" db="UniProtKB">
        <authorList>
            <consortium name="EnsemblMetazoa"/>
        </authorList>
    </citation>
    <scope>IDENTIFICATION</scope>
    <source>
        <strain evidence="1">maculatus3</strain>
    </source>
</reference>
<sequence length="101" mass="11150">MNPNHAPSCRQLGTEFRAQAKRVPDFNHFPWDVVTLGKLLAHTQLQNGGIIFQHLFIVSFGVTAGIGTDVFAHHSVMHTVQLANPAITWSANKTHHSIPAF</sequence>
<name>A0A182T0F5_9DIPT</name>
<keyword evidence="2" id="KW-1185">Reference proteome</keyword>
<dbReference type="AlphaFoldDB" id="A0A182T0F5"/>
<evidence type="ECO:0000313" key="2">
    <source>
        <dbReference type="Proteomes" id="UP000075901"/>
    </source>
</evidence>
<proteinExistence type="predicted"/>
<protein>
    <submittedName>
        <fullName evidence="1">Uncharacterized protein</fullName>
    </submittedName>
</protein>
<evidence type="ECO:0000313" key="1">
    <source>
        <dbReference type="EnsemblMetazoa" id="AMAM017086-PA"/>
    </source>
</evidence>
<organism evidence="1 2">
    <name type="scientific">Anopheles maculatus</name>
    <dbReference type="NCBI Taxonomy" id="74869"/>
    <lineage>
        <taxon>Eukaryota</taxon>
        <taxon>Metazoa</taxon>
        <taxon>Ecdysozoa</taxon>
        <taxon>Arthropoda</taxon>
        <taxon>Hexapoda</taxon>
        <taxon>Insecta</taxon>
        <taxon>Pterygota</taxon>
        <taxon>Neoptera</taxon>
        <taxon>Endopterygota</taxon>
        <taxon>Diptera</taxon>
        <taxon>Nematocera</taxon>
        <taxon>Culicoidea</taxon>
        <taxon>Culicidae</taxon>
        <taxon>Anophelinae</taxon>
        <taxon>Anopheles</taxon>
        <taxon>Anopheles maculatus group</taxon>
    </lineage>
</organism>